<sequence length="86" mass="9336">MWVGVGREGPPGPQAQLTHQLPHQLRTDPLTATFQHRVHAPVSVSLVVGVKDCGDPRLETFTSFGGGRRRPILLWSLSAAMGLANR</sequence>
<organism evidence="1 2">
    <name type="scientific">Actinoallomurus iriomotensis</name>
    <dbReference type="NCBI Taxonomy" id="478107"/>
    <lineage>
        <taxon>Bacteria</taxon>
        <taxon>Bacillati</taxon>
        <taxon>Actinomycetota</taxon>
        <taxon>Actinomycetes</taxon>
        <taxon>Streptosporangiales</taxon>
        <taxon>Thermomonosporaceae</taxon>
        <taxon>Actinoallomurus</taxon>
    </lineage>
</organism>
<accession>A0A9W6S5K0</accession>
<dbReference type="AlphaFoldDB" id="A0A9W6S5K0"/>
<gene>
    <name evidence="1" type="ORF">Airi02_054080</name>
</gene>
<comment type="caution">
    <text evidence="1">The sequence shown here is derived from an EMBL/GenBank/DDBJ whole genome shotgun (WGS) entry which is preliminary data.</text>
</comment>
<keyword evidence="2" id="KW-1185">Reference proteome</keyword>
<dbReference type="Proteomes" id="UP001165074">
    <property type="component" value="Unassembled WGS sequence"/>
</dbReference>
<evidence type="ECO:0000313" key="2">
    <source>
        <dbReference type="Proteomes" id="UP001165074"/>
    </source>
</evidence>
<dbReference type="EMBL" id="BSTK01000008">
    <property type="protein sequence ID" value="GLY87479.1"/>
    <property type="molecule type" value="Genomic_DNA"/>
</dbReference>
<evidence type="ECO:0000313" key="1">
    <source>
        <dbReference type="EMBL" id="GLY87479.1"/>
    </source>
</evidence>
<protein>
    <submittedName>
        <fullName evidence="1">Uncharacterized protein</fullName>
    </submittedName>
</protein>
<name>A0A9W6S5K0_9ACTN</name>
<proteinExistence type="predicted"/>
<reference evidence="1" key="1">
    <citation type="submission" date="2023-03" db="EMBL/GenBank/DDBJ databases">
        <title>Actinoallomurus iriomotensis NBRC 103684.</title>
        <authorList>
            <person name="Ichikawa N."/>
            <person name="Sato H."/>
            <person name="Tonouchi N."/>
        </authorList>
    </citation>
    <scope>NUCLEOTIDE SEQUENCE</scope>
    <source>
        <strain evidence="1">NBRC 103684</strain>
    </source>
</reference>